<dbReference type="GO" id="GO:0004721">
    <property type="term" value="F:phosphoprotein phosphatase activity"/>
    <property type="evidence" value="ECO:0007669"/>
    <property type="project" value="InterPro"/>
</dbReference>
<evidence type="ECO:0000313" key="3">
    <source>
        <dbReference type="EMBL" id="ACT91909.1"/>
    </source>
</evidence>
<dbReference type="HOGENOM" id="CLU_057546_0_0_10"/>
<dbReference type="InterPro" id="IPR000387">
    <property type="entry name" value="Tyr_Pase_dom"/>
</dbReference>
<accession>C6W152</accession>
<keyword evidence="4" id="KW-1185">Reference proteome</keyword>
<dbReference type="PROSITE" id="PS50056">
    <property type="entry name" value="TYR_PHOSPHATASE_2"/>
    <property type="match status" value="1"/>
</dbReference>
<comment type="similarity">
    <text evidence="1">Belongs to the protein-tyrosine phosphatase family.</text>
</comment>
<dbReference type="Pfam" id="PF13350">
    <property type="entry name" value="Y_phosphatase3"/>
    <property type="match status" value="1"/>
</dbReference>
<name>C6W152_DYAFD</name>
<dbReference type="Proteomes" id="UP000002011">
    <property type="component" value="Chromosome"/>
</dbReference>
<dbReference type="Gene3D" id="3.90.190.10">
    <property type="entry name" value="Protein tyrosine phosphatase superfamily"/>
    <property type="match status" value="1"/>
</dbReference>
<evidence type="ECO:0000256" key="1">
    <source>
        <dbReference type="ARBA" id="ARBA00009580"/>
    </source>
</evidence>
<dbReference type="EMBL" id="CP001619">
    <property type="protein sequence ID" value="ACT91909.1"/>
    <property type="molecule type" value="Genomic_DNA"/>
</dbReference>
<protein>
    <submittedName>
        <fullName evidence="3">Protein tyrosine/serine phosphatase</fullName>
    </submittedName>
</protein>
<proteinExistence type="inferred from homology"/>
<gene>
    <name evidence="3" type="ordered locus">Dfer_0646</name>
</gene>
<dbReference type="KEGG" id="dfe:Dfer_0646"/>
<dbReference type="PANTHER" id="PTHR31126:SF1">
    <property type="entry name" value="TYROSINE SPECIFIC PROTEIN PHOSPHATASES DOMAIN-CONTAINING PROTEIN"/>
    <property type="match status" value="1"/>
</dbReference>
<dbReference type="PANTHER" id="PTHR31126">
    <property type="entry name" value="TYROSINE-PROTEIN PHOSPHATASE"/>
    <property type="match status" value="1"/>
</dbReference>
<dbReference type="InterPro" id="IPR026893">
    <property type="entry name" value="Tyr/Ser_Pase_IphP-type"/>
</dbReference>
<reference evidence="3 4" key="1">
    <citation type="journal article" date="2009" name="Stand. Genomic Sci.">
        <title>Complete genome sequence of Dyadobacter fermentans type strain (NS114).</title>
        <authorList>
            <person name="Lang E."/>
            <person name="Lapidus A."/>
            <person name="Chertkov O."/>
            <person name="Brettin T."/>
            <person name="Detter J.C."/>
            <person name="Han C."/>
            <person name="Copeland A."/>
            <person name="Glavina Del Rio T."/>
            <person name="Nolan M."/>
            <person name="Chen F."/>
            <person name="Lucas S."/>
            <person name="Tice H."/>
            <person name="Cheng J.F."/>
            <person name="Land M."/>
            <person name="Hauser L."/>
            <person name="Chang Y.J."/>
            <person name="Jeffries C.D."/>
            <person name="Kopitz M."/>
            <person name="Bruce D."/>
            <person name="Goodwin L."/>
            <person name="Pitluck S."/>
            <person name="Ovchinnikova G."/>
            <person name="Pati A."/>
            <person name="Ivanova N."/>
            <person name="Mavrommatis K."/>
            <person name="Chen A."/>
            <person name="Palaniappan K."/>
            <person name="Chain P."/>
            <person name="Bristow J."/>
            <person name="Eisen J.A."/>
            <person name="Markowitz V."/>
            <person name="Hugenholtz P."/>
            <person name="Goker M."/>
            <person name="Rohde M."/>
            <person name="Kyrpides N.C."/>
            <person name="Klenk H.P."/>
        </authorList>
    </citation>
    <scope>NUCLEOTIDE SEQUENCE [LARGE SCALE GENOMIC DNA]</scope>
    <source>
        <strain evidence="4">ATCC 700827 / DSM 18053 / CIP 107007 / KCTC 52180 / NS114</strain>
    </source>
</reference>
<dbReference type="STRING" id="471854.Dfer_0646"/>
<dbReference type="OrthoDB" id="1188001at2"/>
<dbReference type="RefSeq" id="WP_015810166.1">
    <property type="nucleotide sequence ID" value="NC_013037.1"/>
</dbReference>
<dbReference type="PROSITE" id="PS51257">
    <property type="entry name" value="PROKAR_LIPOPROTEIN"/>
    <property type="match status" value="1"/>
</dbReference>
<evidence type="ECO:0000259" key="2">
    <source>
        <dbReference type="PROSITE" id="PS50056"/>
    </source>
</evidence>
<evidence type="ECO:0000313" key="4">
    <source>
        <dbReference type="Proteomes" id="UP000002011"/>
    </source>
</evidence>
<organism evidence="3 4">
    <name type="scientific">Dyadobacter fermentans (strain ATCC 700827 / DSM 18053 / CIP 107007 / KCTC 52180 / NS114)</name>
    <dbReference type="NCBI Taxonomy" id="471854"/>
    <lineage>
        <taxon>Bacteria</taxon>
        <taxon>Pseudomonadati</taxon>
        <taxon>Bacteroidota</taxon>
        <taxon>Cytophagia</taxon>
        <taxon>Cytophagales</taxon>
        <taxon>Spirosomataceae</taxon>
        <taxon>Dyadobacter</taxon>
    </lineage>
</organism>
<dbReference type="SUPFAM" id="SSF52799">
    <property type="entry name" value="(Phosphotyrosine protein) phosphatases II"/>
    <property type="match status" value="1"/>
</dbReference>
<feature type="domain" description="Tyrosine specific protein phosphatases" evidence="2">
    <location>
        <begin position="181"/>
        <end position="244"/>
    </location>
</feature>
<dbReference type="AlphaFoldDB" id="C6W152"/>
<sequence length="316" mass="34755">MKNTDYRAGHSPALRASGPVLCLLLACVAFSCRVSVPKEHDGSAAYAHLLAHGGDSATIAGRLIGLEETVNFRDLGGLQTKDGKTVRQGMIYRSDNLAKLKTSEYGRFSNLRITTVFDLRTDHEIEGKEDQLPEGVRYLHTPVVEDNAGQIAGLKKRVLNGQITEQQAIDMTAGFYADAVTAHAAAVKDILNQILRSEQPVLYHCSAGKDRTGIISAIILSVLNVDRQLIVDDYMLSNYYRRDRAEKTLGKAKLGRVIKPKLNREAIEVLTTVDERFINATFDAIDKTYGGMEPFIANQLGIDPATRKALIARLTQ</sequence>
<dbReference type="InterPro" id="IPR029021">
    <property type="entry name" value="Prot-tyrosine_phosphatase-like"/>
</dbReference>
<dbReference type="eggNOG" id="COG2365">
    <property type="taxonomic scope" value="Bacteria"/>
</dbReference>